<dbReference type="GO" id="GO:0043495">
    <property type="term" value="F:protein-membrane adaptor activity"/>
    <property type="evidence" value="ECO:0007669"/>
    <property type="project" value="InterPro"/>
</dbReference>
<keyword evidence="2" id="KW-0677">Repeat</keyword>
<accession>A0A1Y1HX00</accession>
<gene>
    <name evidence="3" type="ORF">KFL_001390020</name>
</gene>
<proteinExistence type="inferred from homology"/>
<dbReference type="EMBL" id="DF237088">
    <property type="protein sequence ID" value="GAQ83184.1"/>
    <property type="molecule type" value="Genomic_DNA"/>
</dbReference>
<keyword evidence="4" id="KW-1185">Reference proteome</keyword>
<dbReference type="PANTHER" id="PTHR47249">
    <property type="entry name" value="VACUOLAR PROTEIN 8"/>
    <property type="match status" value="1"/>
</dbReference>
<dbReference type="GO" id="GO:0071562">
    <property type="term" value="P:nucleus-vacuole junction assembly"/>
    <property type="evidence" value="ECO:0007669"/>
    <property type="project" value="InterPro"/>
</dbReference>
<comment type="similarity">
    <text evidence="1">Belongs to the beta-catenin family.</text>
</comment>
<protein>
    <submittedName>
        <fullName evidence="3">Uncharacterized protein</fullName>
    </submittedName>
</protein>
<reference evidence="3 4" key="1">
    <citation type="journal article" date="2014" name="Nat. Commun.">
        <title>Klebsormidium flaccidum genome reveals primary factors for plant terrestrial adaptation.</title>
        <authorList>
            <person name="Hori K."/>
            <person name="Maruyama F."/>
            <person name="Fujisawa T."/>
            <person name="Togashi T."/>
            <person name="Yamamoto N."/>
            <person name="Seo M."/>
            <person name="Sato S."/>
            <person name="Yamada T."/>
            <person name="Mori H."/>
            <person name="Tajima N."/>
            <person name="Moriyama T."/>
            <person name="Ikeuchi M."/>
            <person name="Watanabe M."/>
            <person name="Wada H."/>
            <person name="Kobayashi K."/>
            <person name="Saito M."/>
            <person name="Masuda T."/>
            <person name="Sasaki-Sekimoto Y."/>
            <person name="Mashiguchi K."/>
            <person name="Awai K."/>
            <person name="Shimojima M."/>
            <person name="Masuda S."/>
            <person name="Iwai M."/>
            <person name="Nobusawa T."/>
            <person name="Narise T."/>
            <person name="Kondo S."/>
            <person name="Saito H."/>
            <person name="Sato R."/>
            <person name="Murakawa M."/>
            <person name="Ihara Y."/>
            <person name="Oshima-Yamada Y."/>
            <person name="Ohtaka K."/>
            <person name="Satoh M."/>
            <person name="Sonobe K."/>
            <person name="Ishii M."/>
            <person name="Ohtani R."/>
            <person name="Kanamori-Sato M."/>
            <person name="Honoki R."/>
            <person name="Miyazaki D."/>
            <person name="Mochizuki H."/>
            <person name="Umetsu J."/>
            <person name="Higashi K."/>
            <person name="Shibata D."/>
            <person name="Kamiya Y."/>
            <person name="Sato N."/>
            <person name="Nakamura Y."/>
            <person name="Tabata S."/>
            <person name="Ida S."/>
            <person name="Kurokawa K."/>
            <person name="Ohta H."/>
        </authorList>
    </citation>
    <scope>NUCLEOTIDE SEQUENCE [LARGE SCALE GENOMIC DNA]</scope>
    <source>
        <strain evidence="3 4">NIES-2285</strain>
    </source>
</reference>
<dbReference type="SUPFAM" id="SSF48371">
    <property type="entry name" value="ARM repeat"/>
    <property type="match status" value="1"/>
</dbReference>
<dbReference type="Proteomes" id="UP000054558">
    <property type="component" value="Unassembled WGS sequence"/>
</dbReference>
<evidence type="ECO:0000256" key="2">
    <source>
        <dbReference type="ARBA" id="ARBA00022737"/>
    </source>
</evidence>
<dbReference type="PANTHER" id="PTHR47249:SF1">
    <property type="entry name" value="VACUOLAR PROTEIN 8"/>
    <property type="match status" value="1"/>
</dbReference>
<dbReference type="InterPro" id="IPR016024">
    <property type="entry name" value="ARM-type_fold"/>
</dbReference>
<evidence type="ECO:0000313" key="3">
    <source>
        <dbReference type="EMBL" id="GAQ83184.1"/>
    </source>
</evidence>
<evidence type="ECO:0000313" key="4">
    <source>
        <dbReference type="Proteomes" id="UP000054558"/>
    </source>
</evidence>
<dbReference type="InterPro" id="IPR045156">
    <property type="entry name" value="Vac8"/>
</dbReference>
<dbReference type="Gene3D" id="1.25.10.10">
    <property type="entry name" value="Leucine-rich Repeat Variant"/>
    <property type="match status" value="1"/>
</dbReference>
<dbReference type="AlphaFoldDB" id="A0A1Y1HX00"/>
<sequence length="435" mass="47899">MALKAEQPVNLIAVLQSVTLHAKDTLQEVYLSLDFSEKEAKNIDWKRVLVMLQECKELVVLHIFLWESRWHSPAVILNRLGLTKPFANLRDLSLFGFAIPNTEIASFFESFSSLKTLELHHLEGQDYELSSVIEAVAWGSQIVGLGVKSTVVPRSLELVVGLLDSKSSDVSEKALDMLAELLYEGNSEEEIKVAIGRVPGCLQKLVGLLEKQEESAQGGLALIILDNLAMQRQNCIPIASCPRSLQWLLAFFGSECKTVRWTAASTLGSLADEYRVNELAVQLAPAILQGLVNLLDDERCFEGLVNLLGSSSIATREKAAWALSTLAEDSRSAESITAVPGFWQKAVKCLDPKEGAGSEWTQDMQEDVIILLRYVKAEAGVMEAIASIPGSLQEAPLKWLTVKQIVQQVNRTSVISWSTLRPAISSESLAVNKWL</sequence>
<name>A0A1Y1HX00_KLENI</name>
<organism evidence="3 4">
    <name type="scientific">Klebsormidium nitens</name>
    <name type="common">Green alga</name>
    <name type="synonym">Ulothrix nitens</name>
    <dbReference type="NCBI Taxonomy" id="105231"/>
    <lineage>
        <taxon>Eukaryota</taxon>
        <taxon>Viridiplantae</taxon>
        <taxon>Streptophyta</taxon>
        <taxon>Klebsormidiophyceae</taxon>
        <taxon>Klebsormidiales</taxon>
        <taxon>Klebsormidiaceae</taxon>
        <taxon>Klebsormidium</taxon>
    </lineage>
</organism>
<evidence type="ECO:0000256" key="1">
    <source>
        <dbReference type="ARBA" id="ARBA00005462"/>
    </source>
</evidence>
<dbReference type="InterPro" id="IPR011989">
    <property type="entry name" value="ARM-like"/>
</dbReference>